<proteinExistence type="predicted"/>
<evidence type="ECO:0008006" key="4">
    <source>
        <dbReference type="Google" id="ProtNLM"/>
    </source>
</evidence>
<evidence type="ECO:0000256" key="1">
    <source>
        <dbReference type="SAM" id="Coils"/>
    </source>
</evidence>
<dbReference type="PROSITE" id="PS51257">
    <property type="entry name" value="PROKAR_LIPOPROTEIN"/>
    <property type="match status" value="1"/>
</dbReference>
<dbReference type="RefSeq" id="WP_022392912.1">
    <property type="nucleotide sequence ID" value="NZ_QRZF01000018.1"/>
</dbReference>
<sequence>MNKKFLSAILFGALMVGSTGTFTSCKDYDDDIKDLQGQLDKKASLDELNSKVSALEAAINGAKTDATAAKTKAEEALTKAQEALDKAGQGGSSAEIEALKAALEKAQSDLQKQIDKLASLDDVTAKVAALKKELEADFVTDEKLQALSTKVQTLTDEVVKLIGHRLTSLAVIPTTHINGIAAITFTTLQYTPQKYQVVADHESGVHVTTPVLDHTGNGSAVRYISTEKNKAYFHVSPSVGIRTQDIKLPSFDGLKSENIITRAGVEITNNKPIEVTGYSINEKGVLEVTFKKEKSFLNTQLKTSNPTGTKESFYMASLKAPIAEANYTEDEAKDLAAGKIDGVYVNSEYARIEELIKLPYLTNMRTDYSKTTTGNFADETQTDANGKFYVHYHDSICLYKSDANSLIDVYQPYDKALDLKTLVKVCVSDINNDHSKHEGLDNYADYGLAFRFRLANAAYIPQNDNTNKTDQQKFAQIDSPENGIMTSKVYNIPESATAVGREPIVCVSLIDTQNGNALIAQRYIKIKWTMEGKTLSVPFQPTLFNCTVENRVNTEMMNTMIYDKAKTGGMTKNEFHSIYTQFVDGTGAGTAIDIANPEEGVESHNILWTLSETDLGVFWPTQQEKTFTKTVTYKDPKGINADITVVMTRTIYMPALNVWGHMGTYWKGDKVYEVFNINPIVYGTKESNPAWNVVTGTNPTCNIYTDLLNGFLDDRYKKPTDGAAGVVYYTDKNVAGKKFYYPSFGPAQAGATMGANSNGIYYNDLGVRFVFDKARIANYKYTWKDGKEYTATLKNNDTELWINGQLAATIVNHAANLLNAAEQTYNIKLEEAVPAHPVTDFTNQPTEAAKALVGKLVPINLVADICGNGKNVATVKQYEANIIEPLQVKKGEIKNFIDAQNEGSTIDVTDAFTYYSWNDNNQVVAKTGKGDLAEKLYEFYQVREAGWPLVAGSSTLDVTKIKTNLKPEGGNLEPVEGYTQGSLPANVEIKYEQKLVDGKLKDVLTYYNYSGTPVNKAYKLFIPVEYGYKWKTLINVYEVTVAPNSGTPGN</sequence>
<protein>
    <recommendedName>
        <fullName evidence="4">Cell surface protein</fullName>
    </recommendedName>
</protein>
<evidence type="ECO:0000313" key="2">
    <source>
        <dbReference type="EMBL" id="RGV49443.1"/>
    </source>
</evidence>
<dbReference type="Proteomes" id="UP000283850">
    <property type="component" value="Unassembled WGS sequence"/>
</dbReference>
<accession>A0A412XW12</accession>
<feature type="coiled-coil region" evidence="1">
    <location>
        <begin position="45"/>
        <end position="123"/>
    </location>
</feature>
<dbReference type="EMBL" id="QRZF01000018">
    <property type="protein sequence ID" value="RGV49443.1"/>
    <property type="molecule type" value="Genomic_DNA"/>
</dbReference>
<name>A0A412XW12_9BACE</name>
<reference evidence="2 3" key="1">
    <citation type="submission" date="2018-08" db="EMBL/GenBank/DDBJ databases">
        <title>A genome reference for cultivated species of the human gut microbiota.</title>
        <authorList>
            <person name="Zou Y."/>
            <person name="Xue W."/>
            <person name="Luo G."/>
        </authorList>
    </citation>
    <scope>NUCLEOTIDE SEQUENCE [LARGE SCALE GENOMIC DNA]</scope>
    <source>
        <strain evidence="2 3">AF14-32</strain>
    </source>
</reference>
<organism evidence="2 3">
    <name type="scientific">Bacteroides intestinalis</name>
    <dbReference type="NCBI Taxonomy" id="329854"/>
    <lineage>
        <taxon>Bacteria</taxon>
        <taxon>Pseudomonadati</taxon>
        <taxon>Bacteroidota</taxon>
        <taxon>Bacteroidia</taxon>
        <taxon>Bacteroidales</taxon>
        <taxon>Bacteroidaceae</taxon>
        <taxon>Bacteroides</taxon>
    </lineage>
</organism>
<evidence type="ECO:0000313" key="3">
    <source>
        <dbReference type="Proteomes" id="UP000283850"/>
    </source>
</evidence>
<comment type="caution">
    <text evidence="2">The sequence shown here is derived from an EMBL/GenBank/DDBJ whole genome shotgun (WGS) entry which is preliminary data.</text>
</comment>
<keyword evidence="1" id="KW-0175">Coiled coil</keyword>
<gene>
    <name evidence="2" type="ORF">DWW10_19735</name>
</gene>
<dbReference type="AlphaFoldDB" id="A0A412XW12"/>